<protein>
    <recommendedName>
        <fullName evidence="3">HCP-like protein</fullName>
    </recommendedName>
</protein>
<dbReference type="SUPFAM" id="SSF81901">
    <property type="entry name" value="HCP-like"/>
    <property type="match status" value="5"/>
</dbReference>
<dbReference type="SMART" id="SM00671">
    <property type="entry name" value="SEL1"/>
    <property type="match status" value="14"/>
</dbReference>
<organism evidence="1 2">
    <name type="scientific">Smittium culicis</name>
    <dbReference type="NCBI Taxonomy" id="133412"/>
    <lineage>
        <taxon>Eukaryota</taxon>
        <taxon>Fungi</taxon>
        <taxon>Fungi incertae sedis</taxon>
        <taxon>Zoopagomycota</taxon>
        <taxon>Kickxellomycotina</taxon>
        <taxon>Harpellomycetes</taxon>
        <taxon>Harpellales</taxon>
        <taxon>Legeriomycetaceae</taxon>
        <taxon>Smittium</taxon>
    </lineage>
</organism>
<evidence type="ECO:0008006" key="3">
    <source>
        <dbReference type="Google" id="ProtNLM"/>
    </source>
</evidence>
<dbReference type="OrthoDB" id="272077at2759"/>
<dbReference type="EMBL" id="LSSN01002538">
    <property type="protein sequence ID" value="OMJ15841.1"/>
    <property type="molecule type" value="Genomic_DNA"/>
</dbReference>
<gene>
    <name evidence="1" type="ORF">AYI70_g6995</name>
</gene>
<dbReference type="Gene3D" id="1.25.40.10">
    <property type="entry name" value="Tetratricopeptide repeat domain"/>
    <property type="match status" value="6"/>
</dbReference>
<keyword evidence="2" id="KW-1185">Reference proteome</keyword>
<dbReference type="AlphaFoldDB" id="A0A1R1XMJ0"/>
<dbReference type="InterPro" id="IPR006597">
    <property type="entry name" value="Sel1-like"/>
</dbReference>
<accession>A0A1R1XMJ0</accession>
<evidence type="ECO:0000313" key="2">
    <source>
        <dbReference type="Proteomes" id="UP000187283"/>
    </source>
</evidence>
<dbReference type="STRING" id="133412.A0A1R1XMJ0"/>
<dbReference type="PANTHER" id="PTHR43628:SF1">
    <property type="entry name" value="CHITIN SYNTHASE REGULATORY FACTOR 2-RELATED"/>
    <property type="match status" value="1"/>
</dbReference>
<reference evidence="1 2" key="1">
    <citation type="submission" date="2017-01" db="EMBL/GenBank/DDBJ databases">
        <authorList>
            <person name="Mah S.A."/>
            <person name="Swanson W.J."/>
            <person name="Moy G.W."/>
            <person name="Vacquier V.D."/>
        </authorList>
    </citation>
    <scope>NUCLEOTIDE SEQUENCE [LARGE SCALE GENOMIC DNA]</scope>
    <source>
        <strain evidence="1 2">GSMNP</strain>
    </source>
</reference>
<dbReference type="PANTHER" id="PTHR43628">
    <property type="entry name" value="ACTIVATOR OF C KINASE PROTEIN 1-RELATED"/>
    <property type="match status" value="1"/>
</dbReference>
<sequence length="1047" mass="116336">MVSEINDGVHIDSSLQYTNTSNSRLTPSPNKRLVYTNSETGSTISKNFKTINTSSTEKFTSSLTTVSSSLLSKPISYAKKISSTTAKSITNRISSMKRRYTIICSGIVQNEYNSLINAKKPDPDAPKYSVKSIKKPSVINFKFAKIPNDINIYSDSESETPIGTCSINNPPQFNASSDTLYINSRSTTVDELTTTSPSSRCLKTIDPSNMQTILKNSDSPNLKQKSLSISEFKTRSCSSLYSPESQQSSRNSTPLSKNLNTLFSELSVTSPSHSPSQYIPASSSKYSSLYSFYNCENSDKCSAEKSFETVNYNKLKHYSLPVCSLSTVNLNDMNSYSQLGLSKRYTSDLAKSQSLSIKPYRSGKYQCTSTHSHMSNNRNPQTKTLPELAFNSINPNTPTFNPSKLVKIEILNKAALDTETTSDSNQDLNVDTFYTYPHEHLLYLKNISQTFSSALASFFGSHSSIKNVRKSVELFEKLCVYGDINAFAVQQAITILGFCYEFGIGVDCNYSKAEKLYTPPAIKGNALAQSRLAFLKKYGRPGVCINRTKAEYWALRVKENTCHESLNWLVSASNEHNLPEAQYALGLCYHDGIGAQTDEKMAFELYLKSAKQGNSRGQGILGYCYGEGFGVKQDKVEAVKWYLLAANQGESVAMYNLGYCYEDGIGVPRNPYLAVEWYKKAAERGNAFAQNSLGYCHEDGLGVRKNSKQAVKWYRLSALQGYPWAECNLGYCYQYGIGIEENPAMATYWYQRAANQGHARAQHNLGYCYQNGIYVEKNEQEAVKWYHKAAAQGNIYAYHSLGYCYQNGAGVTANFEEAVKWYKLAATRNHPPAQLSLGYCYRNGIGLEKDDNQAFKWFQASAKSGNALAQNSLGYCYEEGIGTPQNLKLAFYYYTSSASQNNPWAICNVGYCYSQGIGVAQNLEKAVYLYRVAAKMDHARAMEKLGLALLEGVGTAKNEFQAIMWFKKAAISFNHAPAMHWLGVCYERGLGTAADDNAAIHWYQKAISSGDSSAIDRLRACLLKKYKVSKIFDVSNLVVFDIAAPAA</sequence>
<dbReference type="Proteomes" id="UP000187283">
    <property type="component" value="Unassembled WGS sequence"/>
</dbReference>
<dbReference type="InterPro" id="IPR052945">
    <property type="entry name" value="Mitotic_Regulator"/>
</dbReference>
<comment type="caution">
    <text evidence="1">The sequence shown here is derived from an EMBL/GenBank/DDBJ whole genome shotgun (WGS) entry which is preliminary data.</text>
</comment>
<evidence type="ECO:0000313" key="1">
    <source>
        <dbReference type="EMBL" id="OMJ15841.1"/>
    </source>
</evidence>
<dbReference type="InterPro" id="IPR011990">
    <property type="entry name" value="TPR-like_helical_dom_sf"/>
</dbReference>
<proteinExistence type="predicted"/>
<dbReference type="Pfam" id="PF08238">
    <property type="entry name" value="Sel1"/>
    <property type="match status" value="14"/>
</dbReference>
<name>A0A1R1XMJ0_9FUNG</name>